<evidence type="ECO:0000313" key="1">
    <source>
        <dbReference type="EMBL" id="BCB87723.1"/>
    </source>
</evidence>
<accession>A0A6F8YP20</accession>
<dbReference type="AlphaFoldDB" id="A0A6F8YP20"/>
<gene>
    <name evidence="1" type="ORF">Psuf_050360</name>
</gene>
<protein>
    <submittedName>
        <fullName evidence="1">Uncharacterized protein</fullName>
    </submittedName>
</protein>
<proteinExistence type="predicted"/>
<organism evidence="1 2">
    <name type="scientific">Phytohabitans suffuscus</name>
    <dbReference type="NCBI Taxonomy" id="624315"/>
    <lineage>
        <taxon>Bacteria</taxon>
        <taxon>Bacillati</taxon>
        <taxon>Actinomycetota</taxon>
        <taxon>Actinomycetes</taxon>
        <taxon>Micromonosporales</taxon>
        <taxon>Micromonosporaceae</taxon>
    </lineage>
</organism>
<dbReference type="Proteomes" id="UP000503011">
    <property type="component" value="Chromosome"/>
</dbReference>
<keyword evidence="2" id="KW-1185">Reference proteome</keyword>
<reference evidence="1 2" key="2">
    <citation type="submission" date="2020-03" db="EMBL/GenBank/DDBJ databases">
        <authorList>
            <person name="Ichikawa N."/>
            <person name="Kimura A."/>
            <person name="Kitahashi Y."/>
            <person name="Uohara A."/>
        </authorList>
    </citation>
    <scope>NUCLEOTIDE SEQUENCE [LARGE SCALE GENOMIC DNA]</scope>
    <source>
        <strain evidence="1 2">NBRC 105367</strain>
    </source>
</reference>
<dbReference type="EMBL" id="AP022871">
    <property type="protein sequence ID" value="BCB87723.1"/>
    <property type="molecule type" value="Genomic_DNA"/>
</dbReference>
<evidence type="ECO:0000313" key="2">
    <source>
        <dbReference type="Proteomes" id="UP000503011"/>
    </source>
</evidence>
<sequence>MVPLGLLKHAVQVQQRLHRLGLEQPPLPTLASSEISELDTDVTCYEPERQTQILTQFPKPLTEPPRPQ</sequence>
<name>A0A6F8YP20_9ACTN</name>
<dbReference type="KEGG" id="psuu:Psuf_050360"/>
<reference evidence="1 2" key="1">
    <citation type="submission" date="2020-03" db="EMBL/GenBank/DDBJ databases">
        <title>Whole genome shotgun sequence of Phytohabitans suffuscus NBRC 105367.</title>
        <authorList>
            <person name="Komaki H."/>
            <person name="Tamura T."/>
        </authorList>
    </citation>
    <scope>NUCLEOTIDE SEQUENCE [LARGE SCALE GENOMIC DNA]</scope>
    <source>
        <strain evidence="1 2">NBRC 105367</strain>
    </source>
</reference>